<dbReference type="EMBL" id="QKZT01000012">
    <property type="protein sequence ID" value="PZX50248.1"/>
    <property type="molecule type" value="Genomic_DNA"/>
</dbReference>
<gene>
    <name evidence="3" type="ORF">LV85_02866</name>
</gene>
<sequence>MKKLIFVFMLLGGMMYLSSSQVIAQTVTTATKAELKTQEKLLDSKVKLEKYEQDHEKAIEKRQDLRADFEKKNSSGKLSPNDVEKMTKKMDKQSKSIEKLEKKMDKLKKYIAENS</sequence>
<evidence type="ECO:0000313" key="4">
    <source>
        <dbReference type="Proteomes" id="UP000248882"/>
    </source>
</evidence>
<feature type="chain" id="PRO_5015871143" evidence="2">
    <location>
        <begin position="25"/>
        <end position="115"/>
    </location>
</feature>
<accession>A0A2W7QNY2</accession>
<evidence type="ECO:0000256" key="1">
    <source>
        <dbReference type="SAM" id="MobiDB-lite"/>
    </source>
</evidence>
<keyword evidence="4" id="KW-1185">Reference proteome</keyword>
<evidence type="ECO:0000256" key="2">
    <source>
        <dbReference type="SAM" id="SignalP"/>
    </source>
</evidence>
<protein>
    <submittedName>
        <fullName evidence="3">Uncharacterized protein</fullName>
    </submittedName>
</protein>
<proteinExistence type="predicted"/>
<feature type="signal peptide" evidence="2">
    <location>
        <begin position="1"/>
        <end position="24"/>
    </location>
</feature>
<comment type="caution">
    <text evidence="3">The sequence shown here is derived from an EMBL/GenBank/DDBJ whole genome shotgun (WGS) entry which is preliminary data.</text>
</comment>
<dbReference type="RefSeq" id="WP_111320554.1">
    <property type="nucleotide sequence ID" value="NZ_QKZT01000012.1"/>
</dbReference>
<feature type="region of interest" description="Disordered" evidence="1">
    <location>
        <begin position="69"/>
        <end position="95"/>
    </location>
</feature>
<dbReference type="OrthoDB" id="826790at2"/>
<name>A0A2W7QNY2_9BACT</name>
<dbReference type="AlphaFoldDB" id="A0A2W7QNY2"/>
<evidence type="ECO:0000313" key="3">
    <source>
        <dbReference type="EMBL" id="PZX50248.1"/>
    </source>
</evidence>
<feature type="compositionally biased region" description="Basic and acidic residues" evidence="1">
    <location>
        <begin position="82"/>
        <end position="95"/>
    </location>
</feature>
<organism evidence="3 4">
    <name type="scientific">Algoriphagus chordae</name>
    <dbReference type="NCBI Taxonomy" id="237019"/>
    <lineage>
        <taxon>Bacteria</taxon>
        <taxon>Pseudomonadati</taxon>
        <taxon>Bacteroidota</taxon>
        <taxon>Cytophagia</taxon>
        <taxon>Cytophagales</taxon>
        <taxon>Cyclobacteriaceae</taxon>
        <taxon>Algoriphagus</taxon>
    </lineage>
</organism>
<dbReference type="Proteomes" id="UP000248882">
    <property type="component" value="Unassembled WGS sequence"/>
</dbReference>
<reference evidence="3 4" key="1">
    <citation type="submission" date="2018-06" db="EMBL/GenBank/DDBJ databases">
        <title>Genomic Encyclopedia of Archaeal and Bacterial Type Strains, Phase II (KMG-II): from individual species to whole genera.</title>
        <authorList>
            <person name="Goeker M."/>
        </authorList>
    </citation>
    <scope>NUCLEOTIDE SEQUENCE [LARGE SCALE GENOMIC DNA]</scope>
    <source>
        <strain evidence="3 4">DSM 19830</strain>
    </source>
</reference>
<keyword evidence="2" id="KW-0732">Signal</keyword>